<organism evidence="2 3">
    <name type="scientific">Diversispora epigaea</name>
    <dbReference type="NCBI Taxonomy" id="1348612"/>
    <lineage>
        <taxon>Eukaryota</taxon>
        <taxon>Fungi</taxon>
        <taxon>Fungi incertae sedis</taxon>
        <taxon>Mucoromycota</taxon>
        <taxon>Glomeromycotina</taxon>
        <taxon>Glomeromycetes</taxon>
        <taxon>Diversisporales</taxon>
        <taxon>Diversisporaceae</taxon>
        <taxon>Diversispora</taxon>
    </lineage>
</organism>
<dbReference type="SUPFAM" id="SSF52047">
    <property type="entry name" value="RNI-like"/>
    <property type="match status" value="1"/>
</dbReference>
<dbReference type="PANTHER" id="PTHR13318">
    <property type="entry name" value="PARTNER OF PAIRED, ISOFORM B-RELATED"/>
    <property type="match status" value="1"/>
</dbReference>
<dbReference type="InterPro" id="IPR057207">
    <property type="entry name" value="FBXL15_LRR"/>
</dbReference>
<dbReference type="InterPro" id="IPR006553">
    <property type="entry name" value="Leu-rich_rpt_Cys-con_subtyp"/>
</dbReference>
<dbReference type="Pfam" id="PF25372">
    <property type="entry name" value="DUF7885"/>
    <property type="match status" value="1"/>
</dbReference>
<reference evidence="2 3" key="1">
    <citation type="submission" date="2018-08" db="EMBL/GenBank/DDBJ databases">
        <title>Genome and evolution of the arbuscular mycorrhizal fungus Diversispora epigaea (formerly Glomus versiforme) and its bacterial endosymbionts.</title>
        <authorList>
            <person name="Sun X."/>
            <person name="Fei Z."/>
            <person name="Harrison M."/>
        </authorList>
    </citation>
    <scope>NUCLEOTIDE SEQUENCE [LARGE SCALE GENOMIC DNA]</scope>
    <source>
        <strain evidence="2 3">IT104</strain>
    </source>
</reference>
<dbReference type="GO" id="GO:0019005">
    <property type="term" value="C:SCF ubiquitin ligase complex"/>
    <property type="evidence" value="ECO:0007669"/>
    <property type="project" value="TreeGrafter"/>
</dbReference>
<dbReference type="InterPro" id="IPR035992">
    <property type="entry name" value="Ricin_B-like_lectins"/>
</dbReference>
<gene>
    <name evidence="2" type="ORF">Glove_198g86</name>
</gene>
<dbReference type="STRING" id="1348612.A0A397IK10"/>
<dbReference type="AlphaFoldDB" id="A0A397IK10"/>
<accession>A0A397IK10</accession>
<dbReference type="Gene3D" id="3.40.960.10">
    <property type="entry name" value="VSR Endonuclease"/>
    <property type="match status" value="1"/>
</dbReference>
<dbReference type="GO" id="GO:0031146">
    <property type="term" value="P:SCF-dependent proteasomal ubiquitin-dependent protein catabolic process"/>
    <property type="evidence" value="ECO:0007669"/>
    <property type="project" value="TreeGrafter"/>
</dbReference>
<dbReference type="OrthoDB" id="550575at2759"/>
<evidence type="ECO:0000259" key="1">
    <source>
        <dbReference type="Pfam" id="PF25372"/>
    </source>
</evidence>
<comment type="caution">
    <text evidence="2">The sequence shown here is derived from an EMBL/GenBank/DDBJ whole genome shotgun (WGS) entry which is preliminary data.</text>
</comment>
<dbReference type="SMART" id="SM00367">
    <property type="entry name" value="LRR_CC"/>
    <property type="match status" value="9"/>
</dbReference>
<sequence length="1143" mass="132568">MPLRDACQKKGYKFKLSAIKKWLTNQSEWQKYAPPPKNISRVSYGKISRPNCVHMCDLLFLTHDYYKGKKWIAVLNIIDVIPLISKKSRKVANAFRKIYDDPTNPLTYLTLLQCDGIAIVERFNKTLAEMLYKIQYAVESITQDPKLTRAWVKHLPKVINYLNNYPTRLIRTSGSSKWGLEPVKAIALEKIESRYNKRPVGKNKENKLKKDGEFAPSRGFVHKELMRVNLDTLQYSPQSILEENTRFKSVNFVRAINKMTKAQQYVRKRDGKCLEKSRQINGFNIYLWTCENGLHQFEYNKRPVGKNKENKLKKDGEFAPSRGFVHKELMRVNLDTLQYSPQSILEENTRFKSVNFVRAINKMTKAQQYVRKRDGKCLEKSRQINGFNIYLWTCENGLHQFEYPLEILERKFEWCPLCNHTTNERRCKYIFEDLLDKKFPSCKPLFLNGMQLDGYNEELKLAFEFQGIQHYHKNSIIYSIYGSKKRGQIDLKEQKQQDQKKWEICAREGIDLIEIGFDADLYEFIKNTLIVKDKALHPTLFVNRLWYFHSAPILWRKADFSDDLKKSCIQWGKFKKVMHENQKPHAPFLFRLHLSRCKVSNDVLYRIARSCPNLRHLKSNVIGKIAQICLLESLGVSCNSKAIKRSSKLNNMKDTTLCKIANLCPNLQYLKLESSKLSDISLKEIAQLCTNLHCLKLGYSKHITDVSIIKIVQNCPHLEYLGLRSSNITDTSLKQITESCPKLFILSLVGCQKITDESICAIALTCSNMQFYTLEDCEGITDILVKKIAQSNPNLKYLNLVYCYPISDKSICEIARLCPKLESLQLKSCYITDTSIYAIAHSCHNLRNLNIEDCHYLSDVAINTLISRKPNIIIPGWNPADINSGSDTDVNSTDTTPIWYPIGVVFINFRPVSVLLILIKMKIEKLDPIKRIVLNIDEYKNPERFNSLNSTPQWPFTLLVSGRTRSGKTNEVINLLLGNKIYRLFSGKKGGMGYIKNDDLVLIGHQINEPKYKYLRDCYKIIANSPKPYHENVTFRSMKPDKMSKVNDFSPKRGTVAVFEDSFFECPKLIRNNLDYIILFNGSGTYDELVNIARRYTKNWHNAVDILDKNLQGREFIVIDLTRAKEDAHYIRKGWDTPLKIDE</sequence>
<evidence type="ECO:0000313" key="3">
    <source>
        <dbReference type="Proteomes" id="UP000266861"/>
    </source>
</evidence>
<dbReference type="Proteomes" id="UP000266861">
    <property type="component" value="Unassembled WGS sequence"/>
</dbReference>
<proteinExistence type="predicted"/>
<keyword evidence="3" id="KW-1185">Reference proteome</keyword>
<feature type="domain" description="F-box/LRR-repeat protein 15-like leucin rich repeat" evidence="1">
    <location>
        <begin position="647"/>
        <end position="863"/>
    </location>
</feature>
<dbReference type="SUPFAM" id="SSF50370">
    <property type="entry name" value="Ricin B-like lectins"/>
    <property type="match status" value="1"/>
</dbReference>
<dbReference type="InterPro" id="IPR032675">
    <property type="entry name" value="LRR_dom_sf"/>
</dbReference>
<evidence type="ECO:0000313" key="2">
    <source>
        <dbReference type="EMBL" id="RHZ76349.1"/>
    </source>
</evidence>
<protein>
    <recommendedName>
        <fullName evidence="1">F-box/LRR-repeat protein 15-like leucin rich repeat domain-containing protein</fullName>
    </recommendedName>
</protein>
<name>A0A397IK10_9GLOM</name>
<dbReference type="EMBL" id="PQFF01000186">
    <property type="protein sequence ID" value="RHZ76349.1"/>
    <property type="molecule type" value="Genomic_DNA"/>
</dbReference>
<dbReference type="Gene3D" id="3.80.10.10">
    <property type="entry name" value="Ribonuclease Inhibitor"/>
    <property type="match status" value="1"/>
</dbReference>